<gene>
    <name evidence="1" type="ORF">CJD38_09370</name>
</gene>
<dbReference type="EMBL" id="QANS01000003">
    <property type="protein sequence ID" value="PTU31530.1"/>
    <property type="molecule type" value="Genomic_DNA"/>
</dbReference>
<dbReference type="Proteomes" id="UP000244248">
    <property type="component" value="Unassembled WGS sequence"/>
</dbReference>
<name>A0A2T5MG43_9GAMM</name>
<organism evidence="1 2">
    <name type="scientific">Stenotrophobium rhamnosiphilum</name>
    <dbReference type="NCBI Taxonomy" id="2029166"/>
    <lineage>
        <taxon>Bacteria</taxon>
        <taxon>Pseudomonadati</taxon>
        <taxon>Pseudomonadota</taxon>
        <taxon>Gammaproteobacteria</taxon>
        <taxon>Nevskiales</taxon>
        <taxon>Nevskiaceae</taxon>
        <taxon>Stenotrophobium</taxon>
    </lineage>
</organism>
<evidence type="ECO:0000313" key="1">
    <source>
        <dbReference type="EMBL" id="PTU31530.1"/>
    </source>
</evidence>
<accession>A0A2T5MG43</accession>
<reference evidence="1 2" key="1">
    <citation type="submission" date="2018-04" db="EMBL/GenBank/DDBJ databases">
        <title>Novel species isolated from glacier.</title>
        <authorList>
            <person name="Liu Q."/>
            <person name="Xin Y.-H."/>
        </authorList>
    </citation>
    <scope>NUCLEOTIDE SEQUENCE [LARGE SCALE GENOMIC DNA]</scope>
    <source>
        <strain evidence="1 2">GT1R17</strain>
    </source>
</reference>
<evidence type="ECO:0000313" key="2">
    <source>
        <dbReference type="Proteomes" id="UP000244248"/>
    </source>
</evidence>
<sequence length="314" mass="34495">MLTFVKQDKGMIRINMGIQFPNYMRTRAGHTTSRVPSKLLFGIFMATISVNSAAAVVLSIFSTAVIAAPTDRDSPPLKQWADTHVISDKFTQDVLKPLRLEGATVRLAIGRLVDIGFRCGIEKGSYDSRFKEIPWMSTHMPYVRCTRKLAGGLTGYPTLNVTLQVSSWTKYSDSVEQLYDTLETAVVEDAHSSTLAIPADDFGPVFSSDGAAQLEKKHRKLIQQSALMSDVARTLVLNGFYCGGQRPQDRNDFDEETTETPALVCSINGGSDQCRVGFVSVQSTSDIAEAPSSMLSKSALHVLRTKWQCLAKQS</sequence>
<dbReference type="AlphaFoldDB" id="A0A2T5MG43"/>
<proteinExistence type="predicted"/>
<keyword evidence="2" id="KW-1185">Reference proteome</keyword>
<protein>
    <submittedName>
        <fullName evidence="1">Uncharacterized protein</fullName>
    </submittedName>
</protein>
<comment type="caution">
    <text evidence="1">The sequence shown here is derived from an EMBL/GenBank/DDBJ whole genome shotgun (WGS) entry which is preliminary data.</text>
</comment>